<evidence type="ECO:0000313" key="2">
    <source>
        <dbReference type="Proteomes" id="UP000199580"/>
    </source>
</evidence>
<gene>
    <name evidence="1" type="ORF">SAMN04487935_0923</name>
</gene>
<keyword evidence="2" id="KW-1185">Reference proteome</keyword>
<name>A0A1G8TF53_9FLAO</name>
<dbReference type="AlphaFoldDB" id="A0A1G8TF53"/>
<dbReference type="RefSeq" id="WP_091392201.1">
    <property type="nucleotide sequence ID" value="NZ_BKAI01000002.1"/>
</dbReference>
<proteinExistence type="predicted"/>
<evidence type="ECO:0000313" key="1">
    <source>
        <dbReference type="EMBL" id="SDJ39310.1"/>
    </source>
</evidence>
<sequence>MKITIIPNQIKAVAHCIPEIYMFLQEMKASFLYENPLLEKIIVNTEFCGYNAEPEFVLQANVLIVNLGVGADVNGADICDRIGSRMLKAA</sequence>
<organism evidence="1 2">
    <name type="scientific">Flavobacterium noncentrifugens</name>
    <dbReference type="NCBI Taxonomy" id="1128970"/>
    <lineage>
        <taxon>Bacteria</taxon>
        <taxon>Pseudomonadati</taxon>
        <taxon>Bacteroidota</taxon>
        <taxon>Flavobacteriia</taxon>
        <taxon>Flavobacteriales</taxon>
        <taxon>Flavobacteriaceae</taxon>
        <taxon>Flavobacterium</taxon>
    </lineage>
</organism>
<dbReference type="Proteomes" id="UP000199580">
    <property type="component" value="Unassembled WGS sequence"/>
</dbReference>
<protein>
    <submittedName>
        <fullName evidence="1">Uncharacterized protein</fullName>
    </submittedName>
</protein>
<reference evidence="1 2" key="1">
    <citation type="submission" date="2016-10" db="EMBL/GenBank/DDBJ databases">
        <authorList>
            <person name="de Groot N.N."/>
        </authorList>
    </citation>
    <scope>NUCLEOTIDE SEQUENCE [LARGE SCALE GENOMIC DNA]</scope>
    <source>
        <strain evidence="1 2">CGMCC 1.10076</strain>
    </source>
</reference>
<dbReference type="EMBL" id="FNEZ01000001">
    <property type="protein sequence ID" value="SDJ39310.1"/>
    <property type="molecule type" value="Genomic_DNA"/>
</dbReference>
<accession>A0A1G8TF53</accession>